<dbReference type="PANTHER" id="PTHR10742">
    <property type="entry name" value="FLAVIN MONOAMINE OXIDASE"/>
    <property type="match status" value="1"/>
</dbReference>
<dbReference type="Proteomes" id="UP000076761">
    <property type="component" value="Unassembled WGS sequence"/>
</dbReference>
<dbReference type="AlphaFoldDB" id="A0A165PRI2"/>
<reference evidence="2 3" key="1">
    <citation type="journal article" date="2016" name="Mol. Biol. Evol.">
        <title>Comparative Genomics of Early-Diverging Mushroom-Forming Fungi Provides Insights into the Origins of Lignocellulose Decay Capabilities.</title>
        <authorList>
            <person name="Nagy L.G."/>
            <person name="Riley R."/>
            <person name="Tritt A."/>
            <person name="Adam C."/>
            <person name="Daum C."/>
            <person name="Floudas D."/>
            <person name="Sun H."/>
            <person name="Yadav J.S."/>
            <person name="Pangilinan J."/>
            <person name="Larsson K.H."/>
            <person name="Matsuura K."/>
            <person name="Barry K."/>
            <person name="Labutti K."/>
            <person name="Kuo R."/>
            <person name="Ohm R.A."/>
            <person name="Bhattacharya S.S."/>
            <person name="Shirouzu T."/>
            <person name="Yoshinaga Y."/>
            <person name="Martin F.M."/>
            <person name="Grigoriev I.V."/>
            <person name="Hibbett D.S."/>
        </authorList>
    </citation>
    <scope>NUCLEOTIDE SEQUENCE [LARGE SCALE GENOMIC DNA]</scope>
    <source>
        <strain evidence="2 3">HHB14362 ss-1</strain>
    </source>
</reference>
<dbReference type="SUPFAM" id="SSF54373">
    <property type="entry name" value="FAD-linked reductases, C-terminal domain"/>
    <property type="match status" value="1"/>
</dbReference>
<sequence>MCKQLPYTRHSKSNICIIGAGAAGLYTAMILDSLDLPYEILEASERVGGRLFTYHFPQGSKYDYYDVGAMRFPDTPYMRRTFDLVRDRLSLSSKLIPYKFHADNNLMYFNHRRYQPYPPPSSPPADPFGARGYVPDKYLSPENPAAIVDKVLEPWRKPFEVNIETALQNLYTQDKYTMRSHMSLKCDPPYPSSVINWCETMDESTKAYDRAFVETVLDSVAFQFPGKKEYLWYCFDGGSSILPEAMKQHINLEQQIDPKQSTRIKYRKRVQTIIGDPSVSDIYLSVEGENKPRKYTAVFCTAPLPAVRSMDLEHCGLDYATWNAIRGLQYGSATKIGILFSEPWWRNKDKLETGPIEGGQSTTDLMLRTIVYPSYPELGTPSNVIIASYCWTQDAERMGGLIQGQSNSPTGPDLIELVLRELAKVHGIDFSYLKSLYKDYHAFSWTHDPSTLGAFAFFGPHDFEFMNSVFNNLTKPICGGKLFFAGEATSSCHAWVAGALESSWRAVDMYLQLHHTKEMRHKFHSLWGSSEYWPESYLQDQIRIGLSQSMKEPWTAIPGYPTHPIV</sequence>
<evidence type="ECO:0000259" key="1">
    <source>
        <dbReference type="Pfam" id="PF01593"/>
    </source>
</evidence>
<feature type="domain" description="Amine oxidase" evidence="1">
    <location>
        <begin position="23"/>
        <end position="507"/>
    </location>
</feature>
<keyword evidence="3" id="KW-1185">Reference proteome</keyword>
<dbReference type="Gene3D" id="1.10.10.1620">
    <property type="match status" value="1"/>
</dbReference>
<dbReference type="InParanoid" id="A0A165PRI2"/>
<dbReference type="GO" id="GO:0001716">
    <property type="term" value="F:L-amino-acid oxidase activity"/>
    <property type="evidence" value="ECO:0007669"/>
    <property type="project" value="TreeGrafter"/>
</dbReference>
<dbReference type="Pfam" id="PF01593">
    <property type="entry name" value="Amino_oxidase"/>
    <property type="match status" value="1"/>
</dbReference>
<evidence type="ECO:0000313" key="3">
    <source>
        <dbReference type="Proteomes" id="UP000076761"/>
    </source>
</evidence>
<proteinExistence type="predicted"/>
<evidence type="ECO:0000313" key="2">
    <source>
        <dbReference type="EMBL" id="KZT21397.1"/>
    </source>
</evidence>
<dbReference type="InterPro" id="IPR002937">
    <property type="entry name" value="Amino_oxidase"/>
</dbReference>
<dbReference type="Gene3D" id="3.50.50.60">
    <property type="entry name" value="FAD/NAD(P)-binding domain"/>
    <property type="match status" value="1"/>
</dbReference>
<dbReference type="PANTHER" id="PTHR10742:SF342">
    <property type="entry name" value="AMINE OXIDASE"/>
    <property type="match status" value="1"/>
</dbReference>
<dbReference type="STRING" id="1314782.A0A165PRI2"/>
<dbReference type="OrthoDB" id="7777654at2759"/>
<protein>
    <submittedName>
        <fullName evidence="2">FAD/NAD(P)-binding domain-containing protein</fullName>
    </submittedName>
</protein>
<dbReference type="SUPFAM" id="SSF51905">
    <property type="entry name" value="FAD/NAD(P)-binding domain"/>
    <property type="match status" value="1"/>
</dbReference>
<gene>
    <name evidence="2" type="ORF">NEOLEDRAFT_1073559</name>
</gene>
<dbReference type="Gene3D" id="3.90.660.10">
    <property type="match status" value="2"/>
</dbReference>
<name>A0A165PRI2_9AGAM</name>
<dbReference type="InterPro" id="IPR036188">
    <property type="entry name" value="FAD/NAD-bd_sf"/>
</dbReference>
<accession>A0A165PRI2</accession>
<dbReference type="EMBL" id="KV425607">
    <property type="protein sequence ID" value="KZT21397.1"/>
    <property type="molecule type" value="Genomic_DNA"/>
</dbReference>
<organism evidence="2 3">
    <name type="scientific">Neolentinus lepideus HHB14362 ss-1</name>
    <dbReference type="NCBI Taxonomy" id="1314782"/>
    <lineage>
        <taxon>Eukaryota</taxon>
        <taxon>Fungi</taxon>
        <taxon>Dikarya</taxon>
        <taxon>Basidiomycota</taxon>
        <taxon>Agaricomycotina</taxon>
        <taxon>Agaricomycetes</taxon>
        <taxon>Gloeophyllales</taxon>
        <taxon>Gloeophyllaceae</taxon>
        <taxon>Neolentinus</taxon>
    </lineage>
</organism>
<dbReference type="GO" id="GO:0009063">
    <property type="term" value="P:amino acid catabolic process"/>
    <property type="evidence" value="ECO:0007669"/>
    <property type="project" value="TreeGrafter"/>
</dbReference>
<dbReference type="InterPro" id="IPR050281">
    <property type="entry name" value="Flavin_monoamine_oxidase"/>
</dbReference>